<dbReference type="PROSITE" id="PS50082">
    <property type="entry name" value="WD_REPEATS_2"/>
    <property type="match status" value="4"/>
</dbReference>
<dbReference type="CDD" id="cd00200">
    <property type="entry name" value="WD40"/>
    <property type="match status" value="1"/>
</dbReference>
<dbReference type="GO" id="GO:0003824">
    <property type="term" value="F:catalytic activity"/>
    <property type="evidence" value="ECO:0007669"/>
    <property type="project" value="InterPro"/>
</dbReference>
<evidence type="ECO:0000256" key="1">
    <source>
        <dbReference type="ARBA" id="ARBA00022574"/>
    </source>
</evidence>
<dbReference type="VEuPathDB" id="FungiDB:FOC1_g10000855"/>
<comment type="caution">
    <text evidence="5">The sequence shown here is derived from an EMBL/GenBank/DDBJ whole genome shotgun (WGS) entry which is preliminary data.</text>
</comment>
<evidence type="ECO:0000313" key="5">
    <source>
        <dbReference type="EMBL" id="RKK90630.1"/>
    </source>
</evidence>
<proteinExistence type="predicted"/>
<dbReference type="PRINTS" id="PR00320">
    <property type="entry name" value="GPROTEINBRPT"/>
</dbReference>
<keyword evidence="2" id="KW-0677">Repeat</keyword>
<protein>
    <recommendedName>
        <fullName evidence="4">Nephrocystin 3-like N-terminal domain-containing protein</fullName>
    </recommendedName>
</protein>
<dbReference type="Pfam" id="PF00400">
    <property type="entry name" value="WD40"/>
    <property type="match status" value="4"/>
</dbReference>
<dbReference type="AlphaFoldDB" id="A0A420PDK1"/>
<dbReference type="InterPro" id="IPR035994">
    <property type="entry name" value="Nucleoside_phosphorylase_sf"/>
</dbReference>
<feature type="non-terminal residue" evidence="5">
    <location>
        <position position="1094"/>
    </location>
</feature>
<dbReference type="VEuPathDB" id="FungiDB:HZS61_011139"/>
<dbReference type="InterPro" id="IPR015943">
    <property type="entry name" value="WD40/YVTN_repeat-like_dom_sf"/>
</dbReference>
<dbReference type="PANTHER" id="PTHR46082">
    <property type="entry name" value="ATP/GTP-BINDING PROTEIN-RELATED"/>
    <property type="match status" value="1"/>
</dbReference>
<dbReference type="InterPro" id="IPR001680">
    <property type="entry name" value="WD40_rpt"/>
</dbReference>
<organism evidence="5 6">
    <name type="scientific">Fusarium oxysporum</name>
    <name type="common">Fusarium vascular wilt</name>
    <dbReference type="NCBI Taxonomy" id="5507"/>
    <lineage>
        <taxon>Eukaryota</taxon>
        <taxon>Fungi</taxon>
        <taxon>Dikarya</taxon>
        <taxon>Ascomycota</taxon>
        <taxon>Pezizomycotina</taxon>
        <taxon>Sordariomycetes</taxon>
        <taxon>Hypocreomycetidae</taxon>
        <taxon>Hypocreales</taxon>
        <taxon>Nectriaceae</taxon>
        <taxon>Fusarium</taxon>
        <taxon>Fusarium oxysporum species complex</taxon>
    </lineage>
</organism>
<dbReference type="InterPro" id="IPR053137">
    <property type="entry name" value="NLR-like"/>
</dbReference>
<reference evidence="5 6" key="1">
    <citation type="journal article" date="2018" name="Sci. Rep.">
        <title>Characterisation of pathogen-specific regions and novel effector candidates in Fusarium oxysporum f. sp. cepae.</title>
        <authorList>
            <person name="Armitage A.D."/>
            <person name="Taylor A."/>
            <person name="Sobczyk M.K."/>
            <person name="Baxter L."/>
            <person name="Greenfield B.P."/>
            <person name="Bates H.J."/>
            <person name="Wilson F."/>
            <person name="Jackson A.C."/>
            <person name="Ott S."/>
            <person name="Harrison R.J."/>
            <person name="Clarkson J.P."/>
        </authorList>
    </citation>
    <scope>NUCLEOTIDE SEQUENCE [LARGE SCALE GENOMIC DNA]</scope>
    <source>
        <strain evidence="5 6">Fo_A28</strain>
    </source>
</reference>
<keyword evidence="1 3" id="KW-0853">WD repeat</keyword>
<dbReference type="VEuPathDB" id="FungiDB:FOIG_11300"/>
<dbReference type="Gene3D" id="3.40.50.300">
    <property type="entry name" value="P-loop containing nucleotide triphosphate hydrolases"/>
    <property type="match status" value="1"/>
</dbReference>
<dbReference type="Gene3D" id="3.40.50.1580">
    <property type="entry name" value="Nucleoside phosphorylase domain"/>
    <property type="match status" value="1"/>
</dbReference>
<dbReference type="SMART" id="SM00320">
    <property type="entry name" value="WD40"/>
    <property type="match status" value="4"/>
</dbReference>
<gene>
    <name evidence="5" type="ORF">BFJ68_g16397</name>
</gene>
<feature type="repeat" description="WD" evidence="3">
    <location>
        <begin position="1026"/>
        <end position="1066"/>
    </location>
</feature>
<dbReference type="InterPro" id="IPR027417">
    <property type="entry name" value="P-loop_NTPase"/>
</dbReference>
<dbReference type="VEuPathDB" id="FungiDB:FOXG_21492"/>
<dbReference type="Gene3D" id="2.130.10.10">
    <property type="entry name" value="YVTN repeat-like/Quinoprotein amine dehydrogenase"/>
    <property type="match status" value="2"/>
</dbReference>
<evidence type="ECO:0000259" key="4">
    <source>
        <dbReference type="Pfam" id="PF24883"/>
    </source>
</evidence>
<dbReference type="SUPFAM" id="SSF52540">
    <property type="entry name" value="P-loop containing nucleoside triphosphate hydrolases"/>
    <property type="match status" value="1"/>
</dbReference>
<dbReference type="SUPFAM" id="SSF50978">
    <property type="entry name" value="WD40 repeat-like"/>
    <property type="match status" value="1"/>
</dbReference>
<evidence type="ECO:0000313" key="6">
    <source>
        <dbReference type="Proteomes" id="UP000285860"/>
    </source>
</evidence>
<dbReference type="PANTHER" id="PTHR46082:SF11">
    <property type="entry name" value="AAA+ ATPASE DOMAIN-CONTAINING PROTEIN-RELATED"/>
    <property type="match status" value="1"/>
</dbReference>
<dbReference type="GO" id="GO:0009116">
    <property type="term" value="P:nucleoside metabolic process"/>
    <property type="evidence" value="ECO:0007669"/>
    <property type="project" value="InterPro"/>
</dbReference>
<dbReference type="VEuPathDB" id="FungiDB:FOZG_17744"/>
<dbReference type="InterPro" id="IPR056884">
    <property type="entry name" value="NPHP3-like_N"/>
</dbReference>
<dbReference type="VEuPathDB" id="FungiDB:FOMG_09986"/>
<dbReference type="InterPro" id="IPR036322">
    <property type="entry name" value="WD40_repeat_dom_sf"/>
</dbReference>
<dbReference type="VEuPathDB" id="FungiDB:FOC4_g10000312"/>
<dbReference type="Pfam" id="PF24883">
    <property type="entry name" value="NPHP3_N"/>
    <property type="match status" value="1"/>
</dbReference>
<dbReference type="SUPFAM" id="SSF53167">
    <property type="entry name" value="Purine and uridine phosphorylases"/>
    <property type="match status" value="1"/>
</dbReference>
<dbReference type="PROSITE" id="PS50294">
    <property type="entry name" value="WD_REPEATS_REGION"/>
    <property type="match status" value="4"/>
</dbReference>
<dbReference type="InterPro" id="IPR020472">
    <property type="entry name" value="WD40_PAC1"/>
</dbReference>
<feature type="repeat" description="WD" evidence="3">
    <location>
        <begin position="942"/>
        <end position="983"/>
    </location>
</feature>
<accession>A0A420PDK1</accession>
<dbReference type="VEuPathDB" id="FungiDB:FOMG_18009"/>
<feature type="repeat" description="WD" evidence="3">
    <location>
        <begin position="1067"/>
        <end position="1094"/>
    </location>
</feature>
<evidence type="ECO:0000256" key="2">
    <source>
        <dbReference type="ARBA" id="ARBA00022737"/>
    </source>
</evidence>
<evidence type="ECO:0000256" key="3">
    <source>
        <dbReference type="PROSITE-ProRule" id="PRU00221"/>
    </source>
</evidence>
<dbReference type="Proteomes" id="UP000285860">
    <property type="component" value="Unassembled WGS sequence"/>
</dbReference>
<sequence length="1094" mass="122176">MSNPENYTVGWICAILTEYVAAQELLDEEHEPPDFVQPNDNNHYKLGKIGKHNIVMAVLPDGEYGTDSAASVATNMLGSFPNVRIGLLVGIGGGAPSGKHDIRLGDIVVSAPRDGEGGVFQYDFGKTVQDQVFQNTRFLDQPPRTLRTAVTGIQAQYKRRGHQLEQIIDAVLEKNPRLQQDYQRPPPDTDRLFQADFIHDPRGCAEFCTVNPTNLVPRRERTEHEDNPAIHYGTIASANQLMKDAFIRNKLASGKDVLCFEMEAAGLMNHFPCLVIRGICDYSDSHKNKEWQGYAALAAAAYAKDLLLQILPDNVKAEKRINEFLSSEDTKEEVQSLRTTIHDVGQKTVLNRLPVAAGACFNSHAEEHNPTCLPNTRVDLLHQIHEWANDPCADAIFWLNGMAGTGKSTISRTVARDFAKSGHLGASFFFKRGETDRGNLAKFVPTLARQLAWSIPGVAPFIKKGIDADPDIVGKAVREQFEKLIREPLSRAVATPSTPLSVVMVIDALDECDQEADIRLLINIFSLAKTLRPHLRVFLTSRPELPIRLGFGEVQGSYQDLVLHDISAQVVEHDIIVFLDDEFKKIRHDFNMTVGDERKLPPDWPGRPIVQRLARMAVPLFIFAATVCRFVGDRKRDSPLMQLRKVLDYEIKGHVSQLGRTYGPVLRSLITDVSENDKTQIINDFKMIVGSMVILANPLSVWALSQLLEVDPEVVDNRLDTLHSVLSIPSTRKAPVRLLHLSFRDYLLASESELRVDERHTHQTLAKHCLRVMRGGLRENICGLSFPGARRSTVDSSELEERIPPHLQYACMHWVYHQIEGYPKLNDDNKVYDFLTTHFLHWLELMSLMGRSTKSLRMLKSFRDWLQHDQSPNLSSFVADAVRFVQTNFSVIDEAPLQLYSSALVFSPSNSVVGGLFKIRIPKWLSLWPHVEENWDACLSTLEGHSDDVYSVVFSHDSKVVASASGDKTVRLWSAETGKCEHVLEGHGSSVLSVVFSHDSKAVASGSGDNTVRLWSVETGDCEHVLEGHNDVVNPVFSHDSKVVASAAWDNTVRLWSVETGKCEHVLEDHGDIVNSVVFSYDSKVVASASGDKT</sequence>
<feature type="domain" description="Nephrocystin 3-like N-terminal" evidence="4">
    <location>
        <begin position="383"/>
        <end position="542"/>
    </location>
</feature>
<dbReference type="VEuPathDB" id="FungiDB:FOXG_21494"/>
<feature type="repeat" description="WD" evidence="3">
    <location>
        <begin position="984"/>
        <end position="1025"/>
    </location>
</feature>
<dbReference type="VEuPathDB" id="FungiDB:FOIG_16897"/>
<name>A0A420PDK1_FUSOX</name>
<dbReference type="EMBL" id="MRCY01000264">
    <property type="protein sequence ID" value="RKK90630.1"/>
    <property type="molecule type" value="Genomic_DNA"/>
</dbReference>